<protein>
    <recommendedName>
        <fullName evidence="3">Lipoprotein</fullName>
    </recommendedName>
</protein>
<reference evidence="1 2" key="1">
    <citation type="submission" date="2018-05" db="EMBL/GenBank/DDBJ databases">
        <title>The Hungate 1000. A catalogue of reference genomes from the rumen microbiome.</title>
        <authorList>
            <person name="Kelly W."/>
        </authorList>
    </citation>
    <scope>NUCLEOTIDE SEQUENCE [LARGE SCALE GENOMIC DNA]</scope>
    <source>
        <strain evidence="1 2">SAb67</strain>
    </source>
</reference>
<dbReference type="AlphaFoldDB" id="A0A315XVD4"/>
<proteinExistence type="predicted"/>
<gene>
    <name evidence="1" type="ORF">IE37_02738</name>
</gene>
<dbReference type="PROSITE" id="PS51257">
    <property type="entry name" value="PROKAR_LIPOPROTEIN"/>
    <property type="match status" value="1"/>
</dbReference>
<sequence length="144" mass="16128">MRTMSKAAALLGTLFILTGCGKGINCDLPPEPIKFNTKTYVSPTDKDDTYLEIEYDGRKFLPYGTVERSLKGEDVGKCLGYVVQDGTEDKNTRICLLTATEDYLAEIFIDAGMQQPVFFRAEDTIGKTADTPSYIKSLDYDIWR</sequence>
<name>A0A315XVD4_RUMFL</name>
<dbReference type="OrthoDB" id="1822317at2"/>
<dbReference type="RefSeq" id="WP_109727454.1">
    <property type="nucleotide sequence ID" value="NZ_CACVSX010000032.1"/>
</dbReference>
<evidence type="ECO:0000313" key="1">
    <source>
        <dbReference type="EMBL" id="PWJ11089.1"/>
    </source>
</evidence>
<dbReference type="EMBL" id="QGDI01000011">
    <property type="protein sequence ID" value="PWJ11089.1"/>
    <property type="molecule type" value="Genomic_DNA"/>
</dbReference>
<dbReference type="Proteomes" id="UP000245720">
    <property type="component" value="Unassembled WGS sequence"/>
</dbReference>
<comment type="caution">
    <text evidence="1">The sequence shown here is derived from an EMBL/GenBank/DDBJ whole genome shotgun (WGS) entry which is preliminary data.</text>
</comment>
<evidence type="ECO:0008006" key="3">
    <source>
        <dbReference type="Google" id="ProtNLM"/>
    </source>
</evidence>
<evidence type="ECO:0000313" key="2">
    <source>
        <dbReference type="Proteomes" id="UP000245720"/>
    </source>
</evidence>
<organism evidence="1 2">
    <name type="scientific">Ruminococcus flavefaciens</name>
    <dbReference type="NCBI Taxonomy" id="1265"/>
    <lineage>
        <taxon>Bacteria</taxon>
        <taxon>Bacillati</taxon>
        <taxon>Bacillota</taxon>
        <taxon>Clostridia</taxon>
        <taxon>Eubacteriales</taxon>
        <taxon>Oscillospiraceae</taxon>
        <taxon>Ruminococcus</taxon>
    </lineage>
</organism>
<accession>A0A315XVD4</accession>